<evidence type="ECO:0000256" key="1">
    <source>
        <dbReference type="SAM" id="Phobius"/>
    </source>
</evidence>
<reference evidence="2 3" key="1">
    <citation type="submission" date="2018-08" db="EMBL/GenBank/DDBJ databases">
        <title>A genome reference for cultivated species of the human gut microbiota.</title>
        <authorList>
            <person name="Zou Y."/>
            <person name="Xue W."/>
            <person name="Luo G."/>
        </authorList>
    </citation>
    <scope>NUCLEOTIDE SEQUENCE [LARGE SCALE GENOMIC DNA]</scope>
    <source>
        <strain evidence="2 3">OF01-3</strain>
    </source>
</reference>
<feature type="transmembrane region" description="Helical" evidence="1">
    <location>
        <begin position="34"/>
        <end position="61"/>
    </location>
</feature>
<comment type="caution">
    <text evidence="2">The sequence shown here is derived from an EMBL/GenBank/DDBJ whole genome shotgun (WGS) entry which is preliminary data.</text>
</comment>
<sequence length="62" mass="7116">MKKPIDRFEGKSEEEIYQKELLLDEDNLEKNDRLAMFLAALKVFLPGLLIVVGPLLLFAILL</sequence>
<keyword evidence="1" id="KW-0472">Membrane</keyword>
<organism evidence="2 3">
    <name type="scientific">Anaerococcus nagyae</name>
    <dbReference type="NCBI Taxonomy" id="1755241"/>
    <lineage>
        <taxon>Bacteria</taxon>
        <taxon>Bacillati</taxon>
        <taxon>Bacillota</taxon>
        <taxon>Tissierellia</taxon>
        <taxon>Tissierellales</taxon>
        <taxon>Peptoniphilaceae</taxon>
        <taxon>Anaerococcus</taxon>
    </lineage>
</organism>
<protein>
    <submittedName>
        <fullName evidence="2">Uncharacterized protein</fullName>
    </submittedName>
</protein>
<keyword evidence="3" id="KW-1185">Reference proteome</keyword>
<gene>
    <name evidence="2" type="ORF">DXA39_06680</name>
</gene>
<dbReference type="EMBL" id="QVEU01000005">
    <property type="protein sequence ID" value="RGB75487.1"/>
    <property type="molecule type" value="Genomic_DNA"/>
</dbReference>
<proteinExistence type="predicted"/>
<dbReference type="Proteomes" id="UP000261011">
    <property type="component" value="Unassembled WGS sequence"/>
</dbReference>
<dbReference type="AlphaFoldDB" id="A0A3E2TGV5"/>
<keyword evidence="1" id="KW-0812">Transmembrane</keyword>
<keyword evidence="1" id="KW-1133">Transmembrane helix</keyword>
<accession>A0A3E2TGV5</accession>
<dbReference type="RefSeq" id="WP_117521937.1">
    <property type="nucleotide sequence ID" value="NZ_AP031484.1"/>
</dbReference>
<evidence type="ECO:0000313" key="2">
    <source>
        <dbReference type="EMBL" id="RGB75487.1"/>
    </source>
</evidence>
<evidence type="ECO:0000313" key="3">
    <source>
        <dbReference type="Proteomes" id="UP000261011"/>
    </source>
</evidence>
<name>A0A3E2TGV5_9FIRM</name>